<accession>A0A8K0W7S2</accession>
<comment type="subunit">
    <text evidence="1">Homodimer.</text>
</comment>
<name>A0A8K0W7S2_9HYPO</name>
<keyword evidence="4" id="KW-1185">Reference proteome</keyword>
<dbReference type="Proteomes" id="UP000813427">
    <property type="component" value="Unassembled WGS sequence"/>
</dbReference>
<sequence length="110" mass="12289">MPITHTVLFQFKEGVSKDAIKEICDHFISLKTQCVHPTSNNPYILTLQGGKDNSPEGMQNGLTHGFVSTFNSAEDRDYYVKTDPAHQAFIAKIKDLLEKAVVVDFENGVF</sequence>
<dbReference type="InterPro" id="IPR044662">
    <property type="entry name" value="HS1/DABB1-like"/>
</dbReference>
<evidence type="ECO:0000256" key="1">
    <source>
        <dbReference type="ARBA" id="ARBA00011738"/>
    </source>
</evidence>
<organism evidence="3 4">
    <name type="scientific">Fusarium tricinctum</name>
    <dbReference type="NCBI Taxonomy" id="61284"/>
    <lineage>
        <taxon>Eukaryota</taxon>
        <taxon>Fungi</taxon>
        <taxon>Dikarya</taxon>
        <taxon>Ascomycota</taxon>
        <taxon>Pezizomycotina</taxon>
        <taxon>Sordariomycetes</taxon>
        <taxon>Hypocreomycetidae</taxon>
        <taxon>Hypocreales</taxon>
        <taxon>Nectriaceae</taxon>
        <taxon>Fusarium</taxon>
        <taxon>Fusarium tricinctum species complex</taxon>
    </lineage>
</organism>
<evidence type="ECO:0000259" key="2">
    <source>
        <dbReference type="PROSITE" id="PS51502"/>
    </source>
</evidence>
<dbReference type="OrthoDB" id="1601230at2759"/>
<dbReference type="SUPFAM" id="SSF54909">
    <property type="entry name" value="Dimeric alpha+beta barrel"/>
    <property type="match status" value="1"/>
</dbReference>
<dbReference type="SMART" id="SM00886">
    <property type="entry name" value="Dabb"/>
    <property type="match status" value="1"/>
</dbReference>
<evidence type="ECO:0000313" key="4">
    <source>
        <dbReference type="Proteomes" id="UP000813427"/>
    </source>
</evidence>
<dbReference type="EMBL" id="JAGPXF010000007">
    <property type="protein sequence ID" value="KAH7236216.1"/>
    <property type="molecule type" value="Genomic_DNA"/>
</dbReference>
<evidence type="ECO:0000313" key="3">
    <source>
        <dbReference type="EMBL" id="KAH7236216.1"/>
    </source>
</evidence>
<proteinExistence type="predicted"/>
<dbReference type="InterPro" id="IPR013097">
    <property type="entry name" value="Dabb"/>
</dbReference>
<dbReference type="PANTHER" id="PTHR33178">
    <property type="match status" value="1"/>
</dbReference>
<comment type="caution">
    <text evidence="3">The sequence shown here is derived from an EMBL/GenBank/DDBJ whole genome shotgun (WGS) entry which is preliminary data.</text>
</comment>
<feature type="domain" description="Stress-response A/B barrel" evidence="2">
    <location>
        <begin position="3"/>
        <end position="105"/>
    </location>
</feature>
<gene>
    <name evidence="3" type="ORF">BKA59DRAFT_303935</name>
</gene>
<dbReference type="Gene3D" id="3.30.70.100">
    <property type="match status" value="1"/>
</dbReference>
<dbReference type="PANTHER" id="PTHR33178:SF10">
    <property type="entry name" value="STRESS-RESPONSE A_B BARREL DOMAIN-CONTAINING PROTEIN"/>
    <property type="match status" value="1"/>
</dbReference>
<dbReference type="Pfam" id="PF07876">
    <property type="entry name" value="Dabb"/>
    <property type="match status" value="1"/>
</dbReference>
<protein>
    <recommendedName>
        <fullName evidence="2">Stress-response A/B barrel domain-containing protein</fullName>
    </recommendedName>
</protein>
<dbReference type="PROSITE" id="PS51502">
    <property type="entry name" value="S_R_A_B_BARREL"/>
    <property type="match status" value="1"/>
</dbReference>
<reference evidence="3" key="1">
    <citation type="journal article" date="2021" name="Nat. Commun.">
        <title>Genetic determinants of endophytism in the Arabidopsis root mycobiome.</title>
        <authorList>
            <person name="Mesny F."/>
            <person name="Miyauchi S."/>
            <person name="Thiergart T."/>
            <person name="Pickel B."/>
            <person name="Atanasova L."/>
            <person name="Karlsson M."/>
            <person name="Huettel B."/>
            <person name="Barry K.W."/>
            <person name="Haridas S."/>
            <person name="Chen C."/>
            <person name="Bauer D."/>
            <person name="Andreopoulos W."/>
            <person name="Pangilinan J."/>
            <person name="LaButti K."/>
            <person name="Riley R."/>
            <person name="Lipzen A."/>
            <person name="Clum A."/>
            <person name="Drula E."/>
            <person name="Henrissat B."/>
            <person name="Kohler A."/>
            <person name="Grigoriev I.V."/>
            <person name="Martin F.M."/>
            <person name="Hacquard S."/>
        </authorList>
    </citation>
    <scope>NUCLEOTIDE SEQUENCE</scope>
    <source>
        <strain evidence="3">MPI-SDFR-AT-0068</strain>
    </source>
</reference>
<dbReference type="InterPro" id="IPR011008">
    <property type="entry name" value="Dimeric_a/b-barrel"/>
</dbReference>
<dbReference type="AlphaFoldDB" id="A0A8K0W7S2"/>